<feature type="chain" id="PRO_5026332451" description="Secreted protein" evidence="1">
    <location>
        <begin position="25"/>
        <end position="99"/>
    </location>
</feature>
<organism evidence="2 3">
    <name type="scientific">Aulographum hederae CBS 113979</name>
    <dbReference type="NCBI Taxonomy" id="1176131"/>
    <lineage>
        <taxon>Eukaryota</taxon>
        <taxon>Fungi</taxon>
        <taxon>Dikarya</taxon>
        <taxon>Ascomycota</taxon>
        <taxon>Pezizomycotina</taxon>
        <taxon>Dothideomycetes</taxon>
        <taxon>Pleosporomycetidae</taxon>
        <taxon>Aulographales</taxon>
        <taxon>Aulographaceae</taxon>
    </lineage>
</organism>
<reference evidence="2" key="1">
    <citation type="journal article" date="2020" name="Stud. Mycol.">
        <title>101 Dothideomycetes genomes: a test case for predicting lifestyles and emergence of pathogens.</title>
        <authorList>
            <person name="Haridas S."/>
            <person name="Albert R."/>
            <person name="Binder M."/>
            <person name="Bloem J."/>
            <person name="Labutti K."/>
            <person name="Salamov A."/>
            <person name="Andreopoulos B."/>
            <person name="Baker S."/>
            <person name="Barry K."/>
            <person name="Bills G."/>
            <person name="Bluhm B."/>
            <person name="Cannon C."/>
            <person name="Castanera R."/>
            <person name="Culley D."/>
            <person name="Daum C."/>
            <person name="Ezra D."/>
            <person name="Gonzalez J."/>
            <person name="Henrissat B."/>
            <person name="Kuo A."/>
            <person name="Liang C."/>
            <person name="Lipzen A."/>
            <person name="Lutzoni F."/>
            <person name="Magnuson J."/>
            <person name="Mondo S."/>
            <person name="Nolan M."/>
            <person name="Ohm R."/>
            <person name="Pangilinan J."/>
            <person name="Park H.-J."/>
            <person name="Ramirez L."/>
            <person name="Alfaro M."/>
            <person name="Sun H."/>
            <person name="Tritt A."/>
            <person name="Yoshinaga Y."/>
            <person name="Zwiers L.-H."/>
            <person name="Turgeon B."/>
            <person name="Goodwin S."/>
            <person name="Spatafora J."/>
            <person name="Crous P."/>
            <person name="Grigoriev I."/>
        </authorList>
    </citation>
    <scope>NUCLEOTIDE SEQUENCE</scope>
    <source>
        <strain evidence="2">CBS 113979</strain>
    </source>
</reference>
<evidence type="ECO:0000313" key="2">
    <source>
        <dbReference type="EMBL" id="KAF1990325.1"/>
    </source>
</evidence>
<keyword evidence="1" id="KW-0732">Signal</keyword>
<proteinExistence type="predicted"/>
<evidence type="ECO:0000256" key="1">
    <source>
        <dbReference type="SAM" id="SignalP"/>
    </source>
</evidence>
<gene>
    <name evidence="2" type="ORF">K402DRAFT_227060</name>
</gene>
<dbReference type="Proteomes" id="UP000800041">
    <property type="component" value="Unassembled WGS sequence"/>
</dbReference>
<sequence length="99" mass="11337">MFSRISFLIFLCQSSSHIIPQCSSRIIPAYLVPTNTPRPLHISSPSCCLLCFCFLTNHKLLVERRHMRGKSARLLILFHRRDGDTGYESVCLMAKRLKG</sequence>
<keyword evidence="3" id="KW-1185">Reference proteome</keyword>
<evidence type="ECO:0000313" key="3">
    <source>
        <dbReference type="Proteomes" id="UP000800041"/>
    </source>
</evidence>
<protein>
    <recommendedName>
        <fullName evidence="4">Secreted protein</fullName>
    </recommendedName>
</protein>
<name>A0A6G1HAY9_9PEZI</name>
<accession>A0A6G1HAY9</accession>
<evidence type="ECO:0008006" key="4">
    <source>
        <dbReference type="Google" id="ProtNLM"/>
    </source>
</evidence>
<dbReference type="EMBL" id="ML977142">
    <property type="protein sequence ID" value="KAF1990325.1"/>
    <property type="molecule type" value="Genomic_DNA"/>
</dbReference>
<dbReference type="AlphaFoldDB" id="A0A6G1HAY9"/>
<feature type="signal peptide" evidence="1">
    <location>
        <begin position="1"/>
        <end position="24"/>
    </location>
</feature>